<reference evidence="3 4" key="1">
    <citation type="submission" date="2017-09" db="EMBL/GenBank/DDBJ databases">
        <title>Genomic, metabolic, and phenotypic characteristics of bacterial isolates from the natural microbiome of the model nematode Caenorhabditis elegans.</title>
        <authorList>
            <person name="Zimmermann J."/>
            <person name="Obeng N."/>
            <person name="Yang W."/>
            <person name="Obeng O."/>
            <person name="Kissoyan K."/>
            <person name="Pees B."/>
            <person name="Dirksen P."/>
            <person name="Hoppner M."/>
            <person name="Franke A."/>
            <person name="Rosenstiel P."/>
            <person name="Leippe M."/>
            <person name="Dierking K."/>
            <person name="Kaleta C."/>
            <person name="Schulenburg H."/>
        </authorList>
    </citation>
    <scope>NUCLEOTIDE SEQUENCE [LARGE SCALE GENOMIC DNA]</scope>
    <source>
        <strain evidence="1 4">MYb25</strain>
        <strain evidence="2 3">MYb44</strain>
    </source>
</reference>
<organism evidence="1 4">
    <name type="scientific">Chryseobacterium culicis</name>
    <dbReference type="NCBI Taxonomy" id="680127"/>
    <lineage>
        <taxon>Bacteria</taxon>
        <taxon>Pseudomonadati</taxon>
        <taxon>Bacteroidota</taxon>
        <taxon>Flavobacteriia</taxon>
        <taxon>Flavobacteriales</taxon>
        <taxon>Weeksellaceae</taxon>
        <taxon>Chryseobacterium group</taxon>
        <taxon>Chryseobacterium</taxon>
    </lineage>
</organism>
<dbReference type="RefSeq" id="WP_105684118.1">
    <property type="nucleotide sequence ID" value="NZ_JBBGZD010000005.1"/>
</dbReference>
<dbReference type="Proteomes" id="UP000238534">
    <property type="component" value="Unassembled WGS sequence"/>
</dbReference>
<dbReference type="EMBL" id="PCPP01000005">
    <property type="protein sequence ID" value="PRB81149.1"/>
    <property type="molecule type" value="Genomic_DNA"/>
</dbReference>
<sequence>MKKTIVLFLISLVTLQSCNINTEVIYHKDTATSMITDVDTREFMAEMQAMTPDSLKQEKFNELDRFPTVWTSMHDILKKEGKLKTENQDTLRMLKKVFLKSTKDGNDPIPTGFSFKMDHFTPYDYEIIKNFNNDEKLPFDQNLLNTWDGKTLTINTDFFNLKNIEEVLRSQGSKEETEKMEGMMMMFFKNIGTTLKFESKIKSITGKHDWLKQVDDYSVRIEYDLKAIYNNEAKLKNADKKIIIVTE</sequence>
<evidence type="ECO:0000313" key="4">
    <source>
        <dbReference type="Proteomes" id="UP000238534"/>
    </source>
</evidence>
<proteinExistence type="predicted"/>
<name>A0A2S9CL37_CHRCI</name>
<accession>A0A2S9CL37</accession>
<evidence type="ECO:0000313" key="3">
    <source>
        <dbReference type="Proteomes" id="UP000238325"/>
    </source>
</evidence>
<comment type="caution">
    <text evidence="1">The sequence shown here is derived from an EMBL/GenBank/DDBJ whole genome shotgun (WGS) entry which is preliminary data.</text>
</comment>
<protein>
    <recommendedName>
        <fullName evidence="5">Lipoprotein</fullName>
    </recommendedName>
</protein>
<evidence type="ECO:0000313" key="1">
    <source>
        <dbReference type="EMBL" id="PRB81149.1"/>
    </source>
</evidence>
<dbReference type="AlphaFoldDB" id="A0A2S9CL37"/>
<keyword evidence="3" id="KW-1185">Reference proteome</keyword>
<dbReference type="PROSITE" id="PS51257">
    <property type="entry name" value="PROKAR_LIPOPROTEIN"/>
    <property type="match status" value="1"/>
</dbReference>
<evidence type="ECO:0008006" key="5">
    <source>
        <dbReference type="Google" id="ProtNLM"/>
    </source>
</evidence>
<gene>
    <name evidence="1" type="ORF">CQ022_20300</name>
    <name evidence="2" type="ORF">CQ033_19205</name>
</gene>
<dbReference type="Proteomes" id="UP000238325">
    <property type="component" value="Unassembled WGS sequence"/>
</dbReference>
<dbReference type="OrthoDB" id="1241134at2"/>
<evidence type="ECO:0000313" key="2">
    <source>
        <dbReference type="EMBL" id="PRB88085.1"/>
    </source>
</evidence>
<dbReference type="EMBL" id="PCPH01000006">
    <property type="protein sequence ID" value="PRB88085.1"/>
    <property type="molecule type" value="Genomic_DNA"/>
</dbReference>